<dbReference type="SMART" id="SM00530">
    <property type="entry name" value="HTH_XRE"/>
    <property type="match status" value="1"/>
</dbReference>
<dbReference type="Gene3D" id="1.10.260.40">
    <property type="entry name" value="lambda repressor-like DNA-binding domains"/>
    <property type="match status" value="1"/>
</dbReference>
<protein>
    <recommendedName>
        <fullName evidence="1">HTH cro/C1-type domain-containing protein</fullName>
    </recommendedName>
</protein>
<dbReference type="Pfam" id="PF13560">
    <property type="entry name" value="HTH_31"/>
    <property type="match status" value="1"/>
</dbReference>
<accession>A0A918DYI9</accession>
<evidence type="ECO:0000313" key="3">
    <source>
        <dbReference type="Proteomes" id="UP000641932"/>
    </source>
</evidence>
<dbReference type="CDD" id="cd00093">
    <property type="entry name" value="HTH_XRE"/>
    <property type="match status" value="1"/>
</dbReference>
<feature type="domain" description="HTH cro/C1-type" evidence="1">
    <location>
        <begin position="13"/>
        <end position="67"/>
    </location>
</feature>
<organism evidence="2 3">
    <name type="scientific">Wenjunlia tyrosinilytica</name>
    <dbReference type="NCBI Taxonomy" id="1544741"/>
    <lineage>
        <taxon>Bacteria</taxon>
        <taxon>Bacillati</taxon>
        <taxon>Actinomycetota</taxon>
        <taxon>Actinomycetes</taxon>
        <taxon>Kitasatosporales</taxon>
        <taxon>Streptomycetaceae</taxon>
        <taxon>Wenjunlia</taxon>
    </lineage>
</organism>
<name>A0A918DYI9_9ACTN</name>
<dbReference type="EMBL" id="BMMS01000015">
    <property type="protein sequence ID" value="GGO90987.1"/>
    <property type="molecule type" value="Genomic_DNA"/>
</dbReference>
<dbReference type="SUPFAM" id="SSF47413">
    <property type="entry name" value="lambda repressor-like DNA-binding domains"/>
    <property type="match status" value="1"/>
</dbReference>
<evidence type="ECO:0000313" key="2">
    <source>
        <dbReference type="EMBL" id="GGO90987.1"/>
    </source>
</evidence>
<sequence length="241" mass="26595">MRDTADEHFGARIARHRVRRGLTQQGLAMRANVSKSLISKVETGGGQASPSLVAACARALAVSTSDLLGQPYMEELRRDRLDAVIHPLRASMENWDIPLGWEVPPRPVALIRDDVREVLAQRRQAEYMPMARDLPALIDECVHAVHTARGEEQRQVHECLAWVFRCVFTLAWNFGYADLGSSPSTASPGPRPEPRSRACPPCTATCARRPPCRRAGTTWACASSTRRCATWTGRSRGAGRA</sequence>
<dbReference type="Proteomes" id="UP000641932">
    <property type="component" value="Unassembled WGS sequence"/>
</dbReference>
<dbReference type="PROSITE" id="PS50943">
    <property type="entry name" value="HTH_CROC1"/>
    <property type="match status" value="1"/>
</dbReference>
<dbReference type="InterPro" id="IPR010982">
    <property type="entry name" value="Lambda_DNA-bd_dom_sf"/>
</dbReference>
<comment type="caution">
    <text evidence="2">The sequence shown here is derived from an EMBL/GenBank/DDBJ whole genome shotgun (WGS) entry which is preliminary data.</text>
</comment>
<dbReference type="GO" id="GO:0003677">
    <property type="term" value="F:DNA binding"/>
    <property type="evidence" value="ECO:0007669"/>
    <property type="project" value="InterPro"/>
</dbReference>
<evidence type="ECO:0000259" key="1">
    <source>
        <dbReference type="PROSITE" id="PS50943"/>
    </source>
</evidence>
<gene>
    <name evidence="2" type="ORF">GCM10012280_37790</name>
</gene>
<proteinExistence type="predicted"/>
<reference evidence="2" key="1">
    <citation type="journal article" date="2014" name="Int. J. Syst. Evol. Microbiol.">
        <title>Complete genome sequence of Corynebacterium casei LMG S-19264T (=DSM 44701T), isolated from a smear-ripened cheese.</title>
        <authorList>
            <consortium name="US DOE Joint Genome Institute (JGI-PGF)"/>
            <person name="Walter F."/>
            <person name="Albersmeier A."/>
            <person name="Kalinowski J."/>
            <person name="Ruckert C."/>
        </authorList>
    </citation>
    <scope>NUCLEOTIDE SEQUENCE</scope>
    <source>
        <strain evidence="2">CGMCC 4.7201</strain>
    </source>
</reference>
<keyword evidence="3" id="KW-1185">Reference proteome</keyword>
<dbReference type="AlphaFoldDB" id="A0A918DYI9"/>
<dbReference type="InterPro" id="IPR001387">
    <property type="entry name" value="Cro/C1-type_HTH"/>
</dbReference>
<reference evidence="2" key="2">
    <citation type="submission" date="2020-09" db="EMBL/GenBank/DDBJ databases">
        <authorList>
            <person name="Sun Q."/>
            <person name="Zhou Y."/>
        </authorList>
    </citation>
    <scope>NUCLEOTIDE SEQUENCE</scope>
    <source>
        <strain evidence="2">CGMCC 4.7201</strain>
    </source>
</reference>